<evidence type="ECO:0000256" key="1">
    <source>
        <dbReference type="SAM" id="Phobius"/>
    </source>
</evidence>
<evidence type="ECO:0008006" key="4">
    <source>
        <dbReference type="Google" id="ProtNLM"/>
    </source>
</evidence>
<dbReference type="Proteomes" id="UP001652409">
    <property type="component" value="Unassembled WGS sequence"/>
</dbReference>
<feature type="transmembrane region" description="Helical" evidence="1">
    <location>
        <begin position="15"/>
        <end position="37"/>
    </location>
</feature>
<dbReference type="RefSeq" id="WP_158420720.1">
    <property type="nucleotide sequence ID" value="NZ_JAOQJL010000005.1"/>
</dbReference>
<evidence type="ECO:0000313" key="2">
    <source>
        <dbReference type="EMBL" id="MCU6764526.1"/>
    </source>
</evidence>
<accession>A0ABT2TQN7</accession>
<keyword evidence="3" id="KW-1185">Reference proteome</keyword>
<proteinExistence type="predicted"/>
<gene>
    <name evidence="2" type="ORF">OCV61_03765</name>
</gene>
<comment type="caution">
    <text evidence="2">The sequence shown here is derived from an EMBL/GenBank/DDBJ whole genome shotgun (WGS) entry which is preliminary data.</text>
</comment>
<protein>
    <recommendedName>
        <fullName evidence="4">FMN-binding protein</fullName>
    </recommendedName>
</protein>
<keyword evidence="1" id="KW-1133">Transmembrane helix</keyword>
<evidence type="ECO:0000313" key="3">
    <source>
        <dbReference type="Proteomes" id="UP001652409"/>
    </source>
</evidence>
<dbReference type="EMBL" id="JAOQJL010000005">
    <property type="protein sequence ID" value="MCU6764526.1"/>
    <property type="molecule type" value="Genomic_DNA"/>
</dbReference>
<sequence>MSSKTKIIVLHMKEVVYTILFLILAILFGVLLFFMFGSGKNQAQSGKASKYTPGIYRSSISLNGNTFDMEVSLDADRIASIDLVNLSESTKAAFPLMKPALESLAAQIYQSQSLENITYPDDQKYTSQLLLSSIKSAIEKGTVY</sequence>
<keyword evidence="1" id="KW-0812">Transmembrane</keyword>
<name>A0ABT2TQN7_9FIRM</name>
<organism evidence="2 3">
    <name type="scientific">Blautia ammoniilytica</name>
    <dbReference type="NCBI Taxonomy" id="2981782"/>
    <lineage>
        <taxon>Bacteria</taxon>
        <taxon>Bacillati</taxon>
        <taxon>Bacillota</taxon>
        <taxon>Clostridia</taxon>
        <taxon>Lachnospirales</taxon>
        <taxon>Lachnospiraceae</taxon>
        <taxon>Blautia</taxon>
    </lineage>
</organism>
<reference evidence="2 3" key="1">
    <citation type="journal article" date="2021" name="ISME Commun">
        <title>Automated analysis of genomic sequences facilitates high-throughput and comprehensive description of bacteria.</title>
        <authorList>
            <person name="Hitch T.C.A."/>
        </authorList>
    </citation>
    <scope>NUCLEOTIDE SEQUENCE [LARGE SCALE GENOMIC DNA]</scope>
    <source>
        <strain evidence="2 3">Sanger_23</strain>
    </source>
</reference>
<keyword evidence="1" id="KW-0472">Membrane</keyword>